<proteinExistence type="predicted"/>
<dbReference type="InterPro" id="IPR017517">
    <property type="entry name" value="Maleyloyr_isom"/>
</dbReference>
<dbReference type="Proteomes" id="UP000307000">
    <property type="component" value="Chromosome"/>
</dbReference>
<dbReference type="InterPro" id="IPR017519">
    <property type="entry name" value="CHP03085"/>
</dbReference>
<name>A0A5B7WTP2_9MICC</name>
<dbReference type="EMBL" id="CP034412">
    <property type="protein sequence ID" value="QCY47451.1"/>
    <property type="molecule type" value="Genomic_DNA"/>
</dbReference>
<evidence type="ECO:0000313" key="1">
    <source>
        <dbReference type="EMBL" id="QCY47451.1"/>
    </source>
</evidence>
<evidence type="ECO:0000313" key="2">
    <source>
        <dbReference type="Proteomes" id="UP000307000"/>
    </source>
</evidence>
<protein>
    <recommendedName>
        <fullName evidence="3">TIGR03085 family protein</fullName>
    </recommendedName>
</protein>
<dbReference type="NCBIfam" id="TIGR03085">
    <property type="entry name" value="TIGR03085 family metal-binding protein"/>
    <property type="match status" value="1"/>
</dbReference>
<dbReference type="KEGG" id="gcr:GcLGCM259_1728"/>
<dbReference type="RefSeq" id="WP_246049497.1">
    <property type="nucleotide sequence ID" value="NZ_CP034412.1"/>
</dbReference>
<gene>
    <name evidence="1" type="ORF">GcLGCM259_1728</name>
</gene>
<sequence>MHLVHASRLALAEALLAAGPSADTLCAGWETRHLAAHLVLRENSPLGAGAVLKPLSGKLDAKIKKLADEAQRPESYAGLVRRFRTGPSKYSPFSIERVSTAANMSEFFIHTEDVRRARTQWAPRILDRGYTEMLWNDLTRRARMYYRHCPVGVILARPDGKRHVAKKAANPVTITGPVTELIMHASGRIDSALVTFEGSDESIKALKKTKLGF</sequence>
<organism evidence="1 2">
    <name type="scientific">Glutamicibacter creatinolyticus</name>
    <dbReference type="NCBI Taxonomy" id="162496"/>
    <lineage>
        <taxon>Bacteria</taxon>
        <taxon>Bacillati</taxon>
        <taxon>Actinomycetota</taxon>
        <taxon>Actinomycetes</taxon>
        <taxon>Micrococcales</taxon>
        <taxon>Micrococcaceae</taxon>
        <taxon>Glutamicibacter</taxon>
    </lineage>
</organism>
<dbReference type="NCBIfam" id="TIGR03083">
    <property type="entry name" value="maleylpyruvate isomerase family mycothiol-dependent enzyme"/>
    <property type="match status" value="1"/>
</dbReference>
<accession>A0A5B7WTP2</accession>
<reference evidence="1 2" key="1">
    <citation type="submission" date="2018-12" db="EMBL/GenBank/DDBJ databases">
        <title>Complete Genome Sequence of Glutamicibacter creatinolyticus strain LGCM259,isolated from an abscess of a 12-year-old mare in Italy.</title>
        <authorList>
            <person name="Santos R.G."/>
            <person name="Silva A.L."/>
            <person name="Seyffert N."/>
            <person name="Castro T.L.P."/>
            <person name="Attili A.R."/>
            <person name="Rifici C."/>
            <person name="Mazzullo G."/>
            <person name="Brenig B."/>
            <person name="Venanzi F."/>
            <person name="Azevedo V."/>
        </authorList>
    </citation>
    <scope>NUCLEOTIDE SEQUENCE [LARGE SCALE GENOMIC DNA]</scope>
    <source>
        <strain evidence="1 2">LGCM 259</strain>
    </source>
</reference>
<dbReference type="AlphaFoldDB" id="A0A5B7WTP2"/>
<evidence type="ECO:0008006" key="3">
    <source>
        <dbReference type="Google" id="ProtNLM"/>
    </source>
</evidence>
<keyword evidence="2" id="KW-1185">Reference proteome</keyword>